<sequence>MTNLDRRLYEIGMKILNEENIDGAHAGNIVRVDVQDKDYQKFSYIYKEFLTDRNNEVEIYTNLKDSIMAFNKVVKVWSTSPQAILMYDFKSPLKNAFENLPKEDKRILIEKILGRFLEIHSINHSQNTFELPIHQITSEWYEWCLDQLNKLCSRNQWADTDWIETLHYSYKQLDLVNYNPRSPLVLTHGDPHLDNIFYHEDQVWFIDWEWTAIGTPLRDITIMLQDIYDSELIQYVKNLYRIILNNSKFNLNTEDYSHDFHYMYIDHTAMMLAWEIEKYFQGYTSEEKIQKIIAFKIEEIKRTTNEELKIINKRVR</sequence>
<dbReference type="SUPFAM" id="SSF56112">
    <property type="entry name" value="Protein kinase-like (PK-like)"/>
    <property type="match status" value="1"/>
</dbReference>
<dbReference type="Gene3D" id="3.90.1200.10">
    <property type="match status" value="1"/>
</dbReference>
<evidence type="ECO:0000259" key="1">
    <source>
        <dbReference type="Pfam" id="PF01636"/>
    </source>
</evidence>
<feature type="domain" description="Aminoglycoside phosphotransferase" evidence="1">
    <location>
        <begin position="118"/>
        <end position="232"/>
    </location>
</feature>
<proteinExistence type="predicted"/>
<reference evidence="3" key="1">
    <citation type="journal article" date="2019" name="Int. J. Syst. Evol. Microbiol.">
        <title>The Global Catalogue of Microorganisms (GCM) 10K type strain sequencing project: providing services to taxonomists for standard genome sequencing and annotation.</title>
        <authorList>
            <consortium name="The Broad Institute Genomics Platform"/>
            <consortium name="The Broad Institute Genome Sequencing Center for Infectious Disease"/>
            <person name="Wu L."/>
            <person name="Ma J."/>
        </authorList>
    </citation>
    <scope>NUCLEOTIDE SEQUENCE [LARGE SCALE GENOMIC DNA]</scope>
    <source>
        <strain evidence="3">CCUG 49339</strain>
    </source>
</reference>
<evidence type="ECO:0000313" key="2">
    <source>
        <dbReference type="EMBL" id="MFD1736329.1"/>
    </source>
</evidence>
<evidence type="ECO:0000313" key="3">
    <source>
        <dbReference type="Proteomes" id="UP001597214"/>
    </source>
</evidence>
<dbReference type="RefSeq" id="WP_377927478.1">
    <property type="nucleotide sequence ID" value="NZ_JBHUEM010000007.1"/>
</dbReference>
<dbReference type="Proteomes" id="UP001597214">
    <property type="component" value="Unassembled WGS sequence"/>
</dbReference>
<dbReference type="InterPro" id="IPR002575">
    <property type="entry name" value="Aminoglycoside_PTrfase"/>
</dbReference>
<comment type="caution">
    <text evidence="2">The sequence shown here is derived from an EMBL/GenBank/DDBJ whole genome shotgun (WGS) entry which is preliminary data.</text>
</comment>
<keyword evidence="3" id="KW-1185">Reference proteome</keyword>
<protein>
    <submittedName>
        <fullName evidence="2">Phosphotransferase family protein</fullName>
    </submittedName>
</protein>
<gene>
    <name evidence="2" type="ORF">ACFSCX_07100</name>
</gene>
<name>A0ABW4LNI5_9BACI</name>
<dbReference type="EMBL" id="JBHUEM010000007">
    <property type="protein sequence ID" value="MFD1736329.1"/>
    <property type="molecule type" value="Genomic_DNA"/>
</dbReference>
<dbReference type="InterPro" id="IPR011009">
    <property type="entry name" value="Kinase-like_dom_sf"/>
</dbReference>
<dbReference type="Pfam" id="PF01636">
    <property type="entry name" value="APH"/>
    <property type="match status" value="1"/>
</dbReference>
<organism evidence="2 3">
    <name type="scientific">Bacillus salitolerans</name>
    <dbReference type="NCBI Taxonomy" id="1437434"/>
    <lineage>
        <taxon>Bacteria</taxon>
        <taxon>Bacillati</taxon>
        <taxon>Bacillota</taxon>
        <taxon>Bacilli</taxon>
        <taxon>Bacillales</taxon>
        <taxon>Bacillaceae</taxon>
        <taxon>Bacillus</taxon>
    </lineage>
</organism>
<accession>A0ABW4LNI5</accession>